<dbReference type="SUPFAM" id="SSF89550">
    <property type="entry name" value="PHP domain-like"/>
    <property type="match status" value="1"/>
</dbReference>
<dbReference type="InterPro" id="IPR016195">
    <property type="entry name" value="Pol/histidinol_Pase-like"/>
</dbReference>
<dbReference type="NCBIfam" id="TIGR00375">
    <property type="entry name" value="TIGR00375 family protein"/>
    <property type="match status" value="1"/>
</dbReference>
<evidence type="ECO:0000313" key="2">
    <source>
        <dbReference type="Proteomes" id="UP000076226"/>
    </source>
</evidence>
<dbReference type="PANTHER" id="PTHR40084:SF1">
    <property type="entry name" value="PHOSPHOTRANSFERASE"/>
    <property type="match status" value="1"/>
</dbReference>
<evidence type="ECO:0008006" key="3">
    <source>
        <dbReference type="Google" id="ProtNLM"/>
    </source>
</evidence>
<sequence>MLNEKTDGGLGRYYADLHIHIGRTASGRPVKITGARTLTLANILHEAAHVKGIDLVGVIDSHVPEVLDELERAMDGHGWREHHGGGIDAGNVTLLLGSEIEVYDDRCHGPIHVLVFLPTVQAMRAFSTWLGERVKNVSLSSQRIYASGRELQATVKEQGGWFIPAHAFTPFKSLYGKGVERSLTEVFDPDQIDAVELGLSADTAMADQIAELHRYPYLTNSDAHSLRKIAREYEQVRLAAPTFAELEKAFRGEDGRAIVANYGLNPKLGKYHRTVCERCLTPVPPEAERCPACGHHRFIKGVSDRLEELKTAEHGPKRPPYIYQVPLEFIPGLGPKVYEKLLGRFGTEMRVLHEAAEEELADTVGEKLARLIVLARSGALAIEAGGGGKYGKVQEK</sequence>
<gene>
    <name evidence="1" type="ORF">GS3922_04475</name>
</gene>
<dbReference type="PANTHER" id="PTHR40084">
    <property type="entry name" value="PHOSPHOHYDROLASE, PHP FAMILY"/>
    <property type="match status" value="1"/>
</dbReference>
<dbReference type="InterPro" id="IPR010994">
    <property type="entry name" value="RuvA_2-like"/>
</dbReference>
<dbReference type="Gene3D" id="3.20.20.140">
    <property type="entry name" value="Metal-dependent hydrolases"/>
    <property type="match status" value="1"/>
</dbReference>
<accession>A0ABN4NKU8</accession>
<dbReference type="EMBL" id="CP014342">
    <property type="protein sequence ID" value="AMX82999.1"/>
    <property type="molecule type" value="Genomic_DNA"/>
</dbReference>
<dbReference type="CDD" id="cd19067">
    <property type="entry name" value="PfuEndoQ-like"/>
    <property type="match status" value="1"/>
</dbReference>
<protein>
    <recommendedName>
        <fullName evidence="3">TIGR00375 family protein</fullName>
    </recommendedName>
</protein>
<evidence type="ECO:0000313" key="1">
    <source>
        <dbReference type="EMBL" id="AMX82999.1"/>
    </source>
</evidence>
<dbReference type="Gene3D" id="1.10.150.20">
    <property type="entry name" value="5' to 3' exonuclease, C-terminal subdomain"/>
    <property type="match status" value="1"/>
</dbReference>
<organism evidence="1 2">
    <name type="scientific">Geobacillus subterraneus</name>
    <dbReference type="NCBI Taxonomy" id="129338"/>
    <lineage>
        <taxon>Bacteria</taxon>
        <taxon>Bacillati</taxon>
        <taxon>Bacillota</taxon>
        <taxon>Bacilli</taxon>
        <taxon>Bacillales</taxon>
        <taxon>Anoxybacillaceae</taxon>
        <taxon>Geobacillus</taxon>
    </lineage>
</organism>
<keyword evidence="2" id="KW-1185">Reference proteome</keyword>
<dbReference type="InterPro" id="IPR005287">
    <property type="entry name" value="CHP00375"/>
</dbReference>
<name>A0ABN4NKU8_9BACL</name>
<reference evidence="1 2" key="1">
    <citation type="submission" date="2016-02" db="EMBL/GenBank/DDBJ databases">
        <title>Complete genome sequence of Geobacillus subterraneus KCTC 3922T.</title>
        <authorList>
            <person name="Lee D.-W."/>
            <person name="Lee Y.-J."/>
            <person name="Lee S.-J."/>
            <person name="Park G.-S."/>
            <person name="Lee S.-J."/>
            <person name="Shin J.-H."/>
        </authorList>
    </citation>
    <scope>NUCLEOTIDE SEQUENCE [LARGE SCALE GENOMIC DNA]</scope>
    <source>
        <strain evidence="1 2">KCTC 3922</strain>
    </source>
</reference>
<dbReference type="Proteomes" id="UP000076226">
    <property type="component" value="Chromosome"/>
</dbReference>
<proteinExistence type="predicted"/>
<dbReference type="SUPFAM" id="SSF47781">
    <property type="entry name" value="RuvA domain 2-like"/>
    <property type="match status" value="1"/>
</dbReference>
<dbReference type="RefSeq" id="WP_063165371.1">
    <property type="nucleotide sequence ID" value="NZ_CP014342.1"/>
</dbReference>